<evidence type="ECO:0000313" key="1">
    <source>
        <dbReference type="EMBL" id="WCT73920.1"/>
    </source>
</evidence>
<gene>
    <name evidence="1" type="ORF">PQ455_01420</name>
</gene>
<reference evidence="1 2" key="1">
    <citation type="submission" date="2023-02" db="EMBL/GenBank/DDBJ databases">
        <title>Genome sequence of Sphingomonas naphthae.</title>
        <authorList>
            <person name="Kim S."/>
            <person name="Heo J."/>
            <person name="Kwon S.-W."/>
        </authorList>
    </citation>
    <scope>NUCLEOTIDE SEQUENCE [LARGE SCALE GENOMIC DNA]</scope>
    <source>
        <strain evidence="1 2">KACC 18716</strain>
    </source>
</reference>
<evidence type="ECO:0008006" key="3">
    <source>
        <dbReference type="Google" id="ProtNLM"/>
    </source>
</evidence>
<accession>A0ABY7TLU9</accession>
<sequence length="1463" mass="151356">MSNAFAKAAIVVGAVALVATGVGAAGGLGIIAATTASTIGTLASVGAGLLGLAATVTRKAPSTSASGDQTRLTLNKDQGIPYILGRTGVAGWPVHRQTFDHAGSKPANAFQTIFGVWGGGGPIEGVESYQVEGGTVTFAGDVATGAYSGSMWLQTQLGAVTDPALHATGFYPYPAGWSAASKMTGYAGFALTMKYDEKGKVYPSGVPKVLAVLKGARAWDPRLDDTYPGGVGPVRWADESTWPYTENPWLHAITWARGRFQNGKRVLGIGMALTALDVPAMVSAANVADVNEWTVGGVVYSTDGKYDILKKIMAAGGGEPLQLGGQLSCLVNKPRAPLATITTADIIGRASVTGTQASRDRINGIIPTYRSEEHDWSLVPGELVRVGTYLEEDGKPRTRAQTWELVQDKDQVAELAAYEIANSREFGPIITPLKLKAAGYKPGDCLHLASPELGMDGQDIVVTKRHFDPTSGAVTLTSRSETYAKHAFCLGETGTAPPTPSLQVIDRTTLPTPGYDANWSGIADDEGTKPEDNATVGAPAGTNVAGVPAELVAQRTAAVGDLIDITVPDITGRIDEIFDERLPGLTADISAINETKLPDLSDRITVEVLDREAAGRQIAAAEASVADTLLRAIAEAERTRTAMRDAGIYIDPLTGKARLYATDQQAERLSQVTVALDAVSATLNLKATVNYVQEQIALAVLDPSQVADLTAIIARLTSAEIALDGLNATIALKADAATLTGLSAVVTSLSTQYDALAGTITTKADQTTVDALSTTLSAIESTLGSYGDVSSFDLTIRRLRAERDASDTTLLRDILSDDASARSVVTQQADVHFQLTSTIVAGLSAEAASRLRLAAQMAGGFASVDQQVRALVTADSVTTEQITVALAALGQQASLISQLAQQQISAGTSIAGLSTTIRQASFGDDLTADAALRAIVSGDEDARTARAQVAQIQFDLTTTIVAGFSAEASARLSLAARTGQAEAAIISAQQALTSLTQATTSRLDAAESRLGAAEARIVAEEGTRASAIEAEAFARQALAAIVNDPGTGLAKTRADLYQQVSVFAGENEARAQEIAGLSAQVNDPATGLPRTRADLFSEQTARADGDGANATAISGLSAQVNHPATGLPATLARVAQEETARADGDSANATAIAGLSAQVNDPATGLPKTRADLFTEQNARADGDSANATAVALVAAQVNDPATGLAKTRADVSTEALARANGDSANAQAISAVQAAAGGLSADVVSLQAAYADAAGKLTARFQQIASVGGVYAGVRAIVQLEDGSFTSDLALLGSSIGLWLQSADGSFTRALGLELVDGEPVAMFYGRLLANSIEADMLTDNSAVVPVIARVNAGLVGQGRQVWQTALTRTIGVKKRGVVTIGGSVAVVGFTAPQGDWAFRITIDGNAREYGALDNQQIVPLYHARECAPGDREIKIEFAATASATLLSIDLQAFGFNATTIQ</sequence>
<name>A0ABY7TLU9_9SPHN</name>
<keyword evidence="2" id="KW-1185">Reference proteome</keyword>
<proteinExistence type="predicted"/>
<organism evidence="1 2">
    <name type="scientific">Sphingomonas naphthae</name>
    <dbReference type="NCBI Taxonomy" id="1813468"/>
    <lineage>
        <taxon>Bacteria</taxon>
        <taxon>Pseudomonadati</taxon>
        <taxon>Pseudomonadota</taxon>
        <taxon>Alphaproteobacteria</taxon>
        <taxon>Sphingomonadales</taxon>
        <taxon>Sphingomonadaceae</taxon>
        <taxon>Sphingomonas</taxon>
    </lineage>
</organism>
<dbReference type="EMBL" id="CP117411">
    <property type="protein sequence ID" value="WCT73920.1"/>
    <property type="molecule type" value="Genomic_DNA"/>
</dbReference>
<evidence type="ECO:0000313" key="2">
    <source>
        <dbReference type="Proteomes" id="UP001220395"/>
    </source>
</evidence>
<protein>
    <recommendedName>
        <fullName evidence="3">Tip attachment protein J domain-containing protein</fullName>
    </recommendedName>
</protein>
<dbReference type="RefSeq" id="WP_273688551.1">
    <property type="nucleotide sequence ID" value="NZ_CP117411.1"/>
</dbReference>
<dbReference type="Proteomes" id="UP001220395">
    <property type="component" value="Chromosome"/>
</dbReference>